<feature type="compositionally biased region" description="Low complexity" evidence="1">
    <location>
        <begin position="12"/>
        <end position="69"/>
    </location>
</feature>
<dbReference type="InterPro" id="IPR029058">
    <property type="entry name" value="AB_hydrolase_fold"/>
</dbReference>
<dbReference type="PANTHER" id="PTHR12482:SF62">
    <property type="entry name" value="LIPASE ROG1-RELATED"/>
    <property type="match status" value="1"/>
</dbReference>
<sequence>MGSQAAKSIATGSVPSADSPSGDDPTPTASSPSSTPVLGSEDSEPAAGGASSSKSTRSSASRPSGSSQPGARQLFVLVHGICGDERDWEVWKQRLDRCERKDWDIRVSTSITAGAYFAGFEIQRLGKLLAEEVIGWVKDSLRQCAQVKLHFICHSLGGLIMRAALPQVCDAFEGMPHFVCGQILTLNTPHLGVRGANFFMC</sequence>
<dbReference type="AlphaFoldDB" id="A0A813EBL2"/>
<dbReference type="InterPro" id="IPR007751">
    <property type="entry name" value="DUF676_lipase-like"/>
</dbReference>
<dbReference type="EMBL" id="CAJNNV010010328">
    <property type="protein sequence ID" value="CAE8598516.1"/>
    <property type="molecule type" value="Genomic_DNA"/>
</dbReference>
<keyword evidence="4" id="KW-1185">Reference proteome</keyword>
<gene>
    <name evidence="3" type="ORF">PGLA1383_LOCUS16922</name>
</gene>
<dbReference type="OrthoDB" id="273452at2759"/>
<evidence type="ECO:0000313" key="4">
    <source>
        <dbReference type="Proteomes" id="UP000654075"/>
    </source>
</evidence>
<feature type="domain" description="DUF676" evidence="2">
    <location>
        <begin position="72"/>
        <end position="197"/>
    </location>
</feature>
<feature type="region of interest" description="Disordered" evidence="1">
    <location>
        <begin position="1"/>
        <end position="69"/>
    </location>
</feature>
<dbReference type="Gene3D" id="3.40.50.1820">
    <property type="entry name" value="alpha/beta hydrolase"/>
    <property type="match status" value="1"/>
</dbReference>
<dbReference type="SUPFAM" id="SSF53474">
    <property type="entry name" value="alpha/beta-Hydrolases"/>
    <property type="match status" value="1"/>
</dbReference>
<comment type="caution">
    <text evidence="3">The sequence shown here is derived from an EMBL/GenBank/DDBJ whole genome shotgun (WGS) entry which is preliminary data.</text>
</comment>
<proteinExistence type="predicted"/>
<protein>
    <recommendedName>
        <fullName evidence="2">DUF676 domain-containing protein</fullName>
    </recommendedName>
</protein>
<dbReference type="Pfam" id="PF05057">
    <property type="entry name" value="DUF676"/>
    <property type="match status" value="1"/>
</dbReference>
<accession>A0A813EBL2</accession>
<evidence type="ECO:0000256" key="1">
    <source>
        <dbReference type="SAM" id="MobiDB-lite"/>
    </source>
</evidence>
<dbReference type="PANTHER" id="PTHR12482">
    <property type="entry name" value="LIPASE ROG1-RELATED-RELATED"/>
    <property type="match status" value="1"/>
</dbReference>
<dbReference type="InterPro" id="IPR044294">
    <property type="entry name" value="Lipase-like"/>
</dbReference>
<dbReference type="Proteomes" id="UP000654075">
    <property type="component" value="Unassembled WGS sequence"/>
</dbReference>
<evidence type="ECO:0000259" key="2">
    <source>
        <dbReference type="Pfam" id="PF05057"/>
    </source>
</evidence>
<evidence type="ECO:0000313" key="3">
    <source>
        <dbReference type="EMBL" id="CAE8598516.1"/>
    </source>
</evidence>
<organism evidence="3 4">
    <name type="scientific">Polarella glacialis</name>
    <name type="common">Dinoflagellate</name>
    <dbReference type="NCBI Taxonomy" id="89957"/>
    <lineage>
        <taxon>Eukaryota</taxon>
        <taxon>Sar</taxon>
        <taxon>Alveolata</taxon>
        <taxon>Dinophyceae</taxon>
        <taxon>Suessiales</taxon>
        <taxon>Suessiaceae</taxon>
        <taxon>Polarella</taxon>
    </lineage>
</organism>
<feature type="non-terminal residue" evidence="3">
    <location>
        <position position="201"/>
    </location>
</feature>
<name>A0A813EBL2_POLGL</name>
<reference evidence="3" key="1">
    <citation type="submission" date="2021-02" db="EMBL/GenBank/DDBJ databases">
        <authorList>
            <person name="Dougan E. K."/>
            <person name="Rhodes N."/>
            <person name="Thang M."/>
            <person name="Chan C."/>
        </authorList>
    </citation>
    <scope>NUCLEOTIDE SEQUENCE</scope>
</reference>